<dbReference type="KEGG" id="psl:Psta_3956"/>
<protein>
    <recommendedName>
        <fullName evidence="3">TPR repeat-containing protein</fullName>
    </recommendedName>
</protein>
<reference evidence="1 2" key="1">
    <citation type="journal article" date="2009" name="Stand. Genomic Sci.">
        <title>Complete genome sequence of Pirellula staleyi type strain (ATCC 27377).</title>
        <authorList>
            <person name="Clum A."/>
            <person name="Tindall B.J."/>
            <person name="Sikorski J."/>
            <person name="Ivanova N."/>
            <person name="Mavrommatis K."/>
            <person name="Lucas S."/>
            <person name="Glavina del Rio T."/>
            <person name="Nolan M."/>
            <person name="Chen F."/>
            <person name="Tice H."/>
            <person name="Pitluck S."/>
            <person name="Cheng J.F."/>
            <person name="Chertkov O."/>
            <person name="Brettin T."/>
            <person name="Han C."/>
            <person name="Detter J.C."/>
            <person name="Kuske C."/>
            <person name="Bruce D."/>
            <person name="Goodwin L."/>
            <person name="Ovchinikova G."/>
            <person name="Pati A."/>
            <person name="Mikhailova N."/>
            <person name="Chen A."/>
            <person name="Palaniappan K."/>
            <person name="Land M."/>
            <person name="Hauser L."/>
            <person name="Chang Y.J."/>
            <person name="Jeffries C.D."/>
            <person name="Chain P."/>
            <person name="Rohde M."/>
            <person name="Goker M."/>
            <person name="Bristow J."/>
            <person name="Eisen J.A."/>
            <person name="Markowitz V."/>
            <person name="Hugenholtz P."/>
            <person name="Kyrpides N.C."/>
            <person name="Klenk H.P."/>
            <person name="Lapidus A."/>
        </authorList>
    </citation>
    <scope>NUCLEOTIDE SEQUENCE [LARGE SCALE GENOMIC DNA]</scope>
    <source>
        <strain evidence="2">ATCC 27377 / DSM 6068 / ICPB 4128</strain>
    </source>
</reference>
<dbReference type="STRING" id="530564.Psta_3956"/>
<dbReference type="Gene3D" id="1.25.40.10">
    <property type="entry name" value="Tetratricopeptide repeat domain"/>
    <property type="match status" value="1"/>
</dbReference>
<accession>D2R1Z9</accession>
<evidence type="ECO:0000313" key="2">
    <source>
        <dbReference type="Proteomes" id="UP000001887"/>
    </source>
</evidence>
<proteinExistence type="predicted"/>
<keyword evidence="2" id="KW-1185">Reference proteome</keyword>
<organism evidence="1 2">
    <name type="scientific">Pirellula staleyi (strain ATCC 27377 / DSM 6068 / ICPB 4128)</name>
    <name type="common">Pirella staleyi</name>
    <dbReference type="NCBI Taxonomy" id="530564"/>
    <lineage>
        <taxon>Bacteria</taxon>
        <taxon>Pseudomonadati</taxon>
        <taxon>Planctomycetota</taxon>
        <taxon>Planctomycetia</taxon>
        <taxon>Pirellulales</taxon>
        <taxon>Pirellulaceae</taxon>
        <taxon>Pirellula</taxon>
    </lineage>
</organism>
<gene>
    <name evidence="1" type="ordered locus">Psta_3956</name>
</gene>
<dbReference type="InterPro" id="IPR011990">
    <property type="entry name" value="TPR-like_helical_dom_sf"/>
</dbReference>
<name>D2R1Z9_PIRSD</name>
<dbReference type="HOGENOM" id="CLU_1979482_0_0_0"/>
<dbReference type="eggNOG" id="COG1729">
    <property type="taxonomic scope" value="Bacteria"/>
</dbReference>
<dbReference type="Proteomes" id="UP000001887">
    <property type="component" value="Chromosome"/>
</dbReference>
<dbReference type="AlphaFoldDB" id="D2R1Z9"/>
<dbReference type="SUPFAM" id="SSF48452">
    <property type="entry name" value="TPR-like"/>
    <property type="match status" value="1"/>
</dbReference>
<dbReference type="Pfam" id="PF14559">
    <property type="entry name" value="TPR_19"/>
    <property type="match status" value="1"/>
</dbReference>
<evidence type="ECO:0000313" key="1">
    <source>
        <dbReference type="EMBL" id="ADB18610.1"/>
    </source>
</evidence>
<dbReference type="EMBL" id="CP001848">
    <property type="protein sequence ID" value="ADB18610.1"/>
    <property type="molecule type" value="Genomic_DNA"/>
</dbReference>
<sequence length="126" mass="14333">MCDEHNDLSLQLYDEACKKIHAGDFADAIQLFRRSLELEVNYKSLLHLGRCYLELGQYREAIVPLAAATTLNGQGIAPYNLAIVMQNLGDLNFALKLSELAVARQPDLRRARILMEEIKMKLEEQK</sequence>
<evidence type="ECO:0008006" key="3">
    <source>
        <dbReference type="Google" id="ProtNLM"/>
    </source>
</evidence>